<dbReference type="STRING" id="543379.A0A232EEE6"/>
<dbReference type="InterPro" id="IPR006806">
    <property type="entry name" value="NDUFA5"/>
</dbReference>
<evidence type="ECO:0000256" key="10">
    <source>
        <dbReference type="ARBA" id="ARBA00023136"/>
    </source>
</evidence>
<dbReference type="GO" id="GO:0022904">
    <property type="term" value="P:respiratory electron transport chain"/>
    <property type="evidence" value="ECO:0007669"/>
    <property type="project" value="InterPro"/>
</dbReference>
<proteinExistence type="inferred from homology"/>
<keyword evidence="5" id="KW-0813">Transport</keyword>
<evidence type="ECO:0000256" key="9">
    <source>
        <dbReference type="ARBA" id="ARBA00023128"/>
    </source>
</evidence>
<evidence type="ECO:0000256" key="2">
    <source>
        <dbReference type="ARBA" id="ARBA00004443"/>
    </source>
</evidence>
<comment type="similarity">
    <text evidence="3">Belongs to the complex I NDUFA5 subunit family.</text>
</comment>
<dbReference type="OrthoDB" id="286811at2759"/>
<evidence type="ECO:0000313" key="12">
    <source>
        <dbReference type="Proteomes" id="UP000215335"/>
    </source>
</evidence>
<keyword evidence="6" id="KW-0679">Respiratory chain</keyword>
<feature type="non-terminal residue" evidence="11">
    <location>
        <position position="1"/>
    </location>
</feature>
<protein>
    <submittedName>
        <fullName evidence="11">Uncharacterized protein</fullName>
    </submittedName>
</protein>
<evidence type="ECO:0000256" key="4">
    <source>
        <dbReference type="ARBA" id="ARBA00011533"/>
    </source>
</evidence>
<keyword evidence="9" id="KW-0496">Mitochondrion</keyword>
<comment type="function">
    <text evidence="1">Accessory subunit of the mitochondrial membrane respiratory chain NADH dehydrogenase (Complex I), that is believed not to be involved in catalysis. Complex I functions in the transfer of electrons from NADH to the respiratory chain. The immediate electron acceptor for the enzyme is believed to be ubiquinone.</text>
</comment>
<comment type="subunit">
    <text evidence="4">Complex I is composed of 45 different subunits.</text>
</comment>
<evidence type="ECO:0000256" key="7">
    <source>
        <dbReference type="ARBA" id="ARBA00022792"/>
    </source>
</evidence>
<keyword evidence="8" id="KW-0249">Electron transport</keyword>
<name>A0A232EEE6_9HYME</name>
<keyword evidence="12" id="KW-1185">Reference proteome</keyword>
<evidence type="ECO:0000256" key="3">
    <source>
        <dbReference type="ARBA" id="ARBA00010261"/>
    </source>
</evidence>
<dbReference type="GO" id="GO:0005743">
    <property type="term" value="C:mitochondrial inner membrane"/>
    <property type="evidence" value="ECO:0007669"/>
    <property type="project" value="UniProtKB-SubCell"/>
</dbReference>
<evidence type="ECO:0000256" key="5">
    <source>
        <dbReference type="ARBA" id="ARBA00022448"/>
    </source>
</evidence>
<keyword evidence="10" id="KW-0472">Membrane</keyword>
<organism evidence="11 12">
    <name type="scientific">Trichomalopsis sarcophagae</name>
    <dbReference type="NCBI Taxonomy" id="543379"/>
    <lineage>
        <taxon>Eukaryota</taxon>
        <taxon>Metazoa</taxon>
        <taxon>Ecdysozoa</taxon>
        <taxon>Arthropoda</taxon>
        <taxon>Hexapoda</taxon>
        <taxon>Insecta</taxon>
        <taxon>Pterygota</taxon>
        <taxon>Neoptera</taxon>
        <taxon>Endopterygota</taxon>
        <taxon>Hymenoptera</taxon>
        <taxon>Apocrita</taxon>
        <taxon>Proctotrupomorpha</taxon>
        <taxon>Chalcidoidea</taxon>
        <taxon>Pteromalidae</taxon>
        <taxon>Pteromalinae</taxon>
        <taxon>Trichomalopsis</taxon>
    </lineage>
</organism>
<dbReference type="AlphaFoldDB" id="A0A232EEE6"/>
<dbReference type="PANTHER" id="PTHR12653">
    <property type="entry name" value="NADH-UBIQUINONE OXIDOREDUCTASE 13 KD-B SUBUNIT"/>
    <property type="match status" value="1"/>
</dbReference>
<evidence type="ECO:0000256" key="8">
    <source>
        <dbReference type="ARBA" id="ARBA00022982"/>
    </source>
</evidence>
<keyword evidence="7" id="KW-0999">Mitochondrion inner membrane</keyword>
<accession>A0A232EEE6</accession>
<comment type="caution">
    <text evidence="11">The sequence shown here is derived from an EMBL/GenBank/DDBJ whole genome shotgun (WGS) entry which is preliminary data.</text>
</comment>
<gene>
    <name evidence="11" type="ORF">TSAR_015285</name>
</gene>
<dbReference type="PANTHER" id="PTHR12653:SF0">
    <property type="entry name" value="NADH DEHYDROGENASE [UBIQUINONE] 1 ALPHA SUBCOMPLEX SUBUNIT 5"/>
    <property type="match status" value="1"/>
</dbReference>
<comment type="subcellular location">
    <subcellularLocation>
        <location evidence="2">Mitochondrion inner membrane</location>
        <topology evidence="2">Peripheral membrane protein</topology>
        <orientation evidence="2">Matrix side</orientation>
    </subcellularLocation>
</comment>
<dbReference type="Pfam" id="PF04716">
    <property type="entry name" value="ETC_C1_NDUFA5"/>
    <property type="match status" value="1"/>
</dbReference>
<evidence type="ECO:0000256" key="6">
    <source>
        <dbReference type="ARBA" id="ARBA00022660"/>
    </source>
</evidence>
<evidence type="ECO:0000256" key="1">
    <source>
        <dbReference type="ARBA" id="ARBA00003195"/>
    </source>
</evidence>
<dbReference type="Proteomes" id="UP000215335">
    <property type="component" value="Unassembled WGS sequence"/>
</dbReference>
<evidence type="ECO:0000313" key="11">
    <source>
        <dbReference type="EMBL" id="OXU16729.1"/>
    </source>
</evidence>
<reference evidence="11 12" key="1">
    <citation type="journal article" date="2017" name="Curr. Biol.">
        <title>The Evolution of Venom by Co-option of Single-Copy Genes.</title>
        <authorList>
            <person name="Martinson E.O."/>
            <person name="Mrinalini"/>
            <person name="Kelkar Y.D."/>
            <person name="Chang C.H."/>
            <person name="Werren J.H."/>
        </authorList>
    </citation>
    <scope>NUCLEOTIDE SEQUENCE [LARGE SCALE GENOMIC DNA]</scope>
    <source>
        <strain evidence="11 12">Alberta</strain>
        <tissue evidence="11">Whole body</tissue>
    </source>
</reference>
<dbReference type="EMBL" id="NNAY01005357">
    <property type="protein sequence ID" value="OXU16729.1"/>
    <property type="molecule type" value="Genomic_DNA"/>
</dbReference>
<sequence>HLLYYPDTFSFLTNQNKLPTDYSYRQYTEILVKEKADIVNQIESVAEIEKKIDCGQIEELILQADKELKLVRNFLDWKPWEPLLNKNFANQWSWPPMLSAIAFLAKIKES</sequence>